<dbReference type="AlphaFoldDB" id="A0A6D2HF37"/>
<keyword evidence="4" id="KW-1185">Reference proteome</keyword>
<comment type="caution">
    <text evidence="3">The sequence shown here is derived from an EMBL/GenBank/DDBJ whole genome shotgun (WGS) entry which is preliminary data.</text>
</comment>
<evidence type="ECO:0000256" key="2">
    <source>
        <dbReference type="ARBA" id="ARBA00022604"/>
    </source>
</evidence>
<evidence type="ECO:0000313" key="3">
    <source>
        <dbReference type="EMBL" id="CAA7014834.1"/>
    </source>
</evidence>
<dbReference type="Pfam" id="PF05266">
    <property type="entry name" value="DUF724"/>
    <property type="match status" value="1"/>
</dbReference>
<name>A0A6D2HF37_9BRAS</name>
<keyword evidence="1" id="KW-0813">Transport</keyword>
<dbReference type="Proteomes" id="UP000467841">
    <property type="component" value="Unassembled WGS sequence"/>
</dbReference>
<dbReference type="InterPro" id="IPR007930">
    <property type="entry name" value="DUF724"/>
</dbReference>
<reference evidence="3" key="1">
    <citation type="submission" date="2020-01" db="EMBL/GenBank/DDBJ databases">
        <authorList>
            <person name="Mishra B."/>
        </authorList>
    </citation>
    <scope>NUCLEOTIDE SEQUENCE [LARGE SCALE GENOMIC DNA]</scope>
</reference>
<evidence type="ECO:0000313" key="4">
    <source>
        <dbReference type="Proteomes" id="UP000467841"/>
    </source>
</evidence>
<protein>
    <submittedName>
        <fullName evidence="3">Uncharacterized protein</fullName>
    </submittedName>
</protein>
<evidence type="ECO:0000256" key="1">
    <source>
        <dbReference type="ARBA" id="ARBA00022448"/>
    </source>
</evidence>
<dbReference type="EMBL" id="CACVBM020000122">
    <property type="protein sequence ID" value="CAA7014834.1"/>
    <property type="molecule type" value="Genomic_DNA"/>
</dbReference>
<sequence length="136" mass="15750">MEVFKRVPESPHFSKLSEIRQDFREGYALGVMATFSGLLEKFKDLEADVPISQLDSLKDSFTELEKHGFDVTRPLSRIEKLLVLKDRQLNVLKKQKDLDKKIIVEKRKSEQECAKMERTIIIVGFELLIPSPPCIF</sequence>
<keyword evidence="2" id="KW-0341">Growth regulation</keyword>
<dbReference type="OrthoDB" id="1112330at2759"/>
<proteinExistence type="predicted"/>
<accession>A0A6D2HF37</accession>
<organism evidence="3 4">
    <name type="scientific">Microthlaspi erraticum</name>
    <dbReference type="NCBI Taxonomy" id="1685480"/>
    <lineage>
        <taxon>Eukaryota</taxon>
        <taxon>Viridiplantae</taxon>
        <taxon>Streptophyta</taxon>
        <taxon>Embryophyta</taxon>
        <taxon>Tracheophyta</taxon>
        <taxon>Spermatophyta</taxon>
        <taxon>Magnoliopsida</taxon>
        <taxon>eudicotyledons</taxon>
        <taxon>Gunneridae</taxon>
        <taxon>Pentapetalae</taxon>
        <taxon>rosids</taxon>
        <taxon>malvids</taxon>
        <taxon>Brassicales</taxon>
        <taxon>Brassicaceae</taxon>
        <taxon>Coluteocarpeae</taxon>
        <taxon>Microthlaspi</taxon>
    </lineage>
</organism>
<gene>
    <name evidence="3" type="ORF">MERR_LOCUS2069</name>
</gene>